<dbReference type="InterPro" id="IPR046038">
    <property type="entry name" value="DUF5996"/>
</dbReference>
<evidence type="ECO:0008006" key="3">
    <source>
        <dbReference type="Google" id="ProtNLM"/>
    </source>
</evidence>
<reference evidence="1 2" key="1">
    <citation type="submission" date="2021-01" db="EMBL/GenBank/DDBJ databases">
        <title>Whole genome shotgun sequence of Catellatospora chokoriensis NBRC 107358.</title>
        <authorList>
            <person name="Komaki H."/>
            <person name="Tamura T."/>
        </authorList>
    </citation>
    <scope>NUCLEOTIDE SEQUENCE [LARGE SCALE GENOMIC DNA]</scope>
    <source>
        <strain evidence="1 2">NBRC 107358</strain>
    </source>
</reference>
<evidence type="ECO:0000313" key="2">
    <source>
        <dbReference type="Proteomes" id="UP000619293"/>
    </source>
</evidence>
<keyword evidence="2" id="KW-1185">Reference proteome</keyword>
<name>A0A8J3NUQ4_9ACTN</name>
<dbReference type="EMBL" id="BONG01000056">
    <property type="protein sequence ID" value="GIF93116.1"/>
    <property type="molecule type" value="Genomic_DNA"/>
</dbReference>
<organism evidence="1 2">
    <name type="scientific">Catellatospora chokoriensis</name>
    <dbReference type="NCBI Taxonomy" id="310353"/>
    <lineage>
        <taxon>Bacteria</taxon>
        <taxon>Bacillati</taxon>
        <taxon>Actinomycetota</taxon>
        <taxon>Actinomycetes</taxon>
        <taxon>Micromonosporales</taxon>
        <taxon>Micromonosporaceae</taxon>
        <taxon>Catellatospora</taxon>
    </lineage>
</organism>
<sequence length="308" mass="34490">MTSKGVWPALTLAEWSDTRDTLHLWTQVVGKVRLALEPMINQWWQVPLYIDVRGFTTSLMPYGSAGLEITFDFQRHVLDLHTTGGDSREVELRPRSVADFYAAVMQALDSLGMPVDIMARPVELPVAIPFAQDEQHCSYDPVYAHRFWLATVQMHRVFTAFRARFQGKVSPVHLFWGALDLAVTRFSGEEAPPHPGGVPNCPDRVSRLAYDHEVSSCGFWPGGGAEGAFYSYAYPEPPGFQAWPVLPEQAVYDMELGEFLLPYEVVRTADDPDATLMAFLQCTYEAAAELAAWDRHALEVSSAVYARS</sequence>
<proteinExistence type="predicted"/>
<protein>
    <recommendedName>
        <fullName evidence="3">Ava_C0101 and related proteins</fullName>
    </recommendedName>
</protein>
<dbReference type="Proteomes" id="UP000619293">
    <property type="component" value="Unassembled WGS sequence"/>
</dbReference>
<evidence type="ECO:0000313" key="1">
    <source>
        <dbReference type="EMBL" id="GIF93116.1"/>
    </source>
</evidence>
<dbReference type="AlphaFoldDB" id="A0A8J3NUQ4"/>
<comment type="caution">
    <text evidence="1">The sequence shown here is derived from an EMBL/GenBank/DDBJ whole genome shotgun (WGS) entry which is preliminary data.</text>
</comment>
<gene>
    <name evidence="1" type="ORF">Cch02nite_65600</name>
</gene>
<dbReference type="Pfam" id="PF19459">
    <property type="entry name" value="DUF5996"/>
    <property type="match status" value="1"/>
</dbReference>
<dbReference type="RefSeq" id="WP_191840405.1">
    <property type="nucleotide sequence ID" value="NZ_BAAALB010000022.1"/>
</dbReference>
<accession>A0A8J3NUQ4</accession>